<dbReference type="GO" id="GO:0003700">
    <property type="term" value="F:DNA-binding transcription factor activity"/>
    <property type="evidence" value="ECO:0007669"/>
    <property type="project" value="TreeGrafter"/>
</dbReference>
<dbReference type="PANTHER" id="PTHR30055:SF238">
    <property type="entry name" value="MYCOFACTOCIN BIOSYNTHESIS TRANSCRIPTIONAL REGULATOR MFTR-RELATED"/>
    <property type="match status" value="1"/>
</dbReference>
<feature type="region of interest" description="Disordered" evidence="5">
    <location>
        <begin position="1"/>
        <end position="26"/>
    </location>
</feature>
<keyword evidence="1" id="KW-0805">Transcription regulation</keyword>
<evidence type="ECO:0000313" key="8">
    <source>
        <dbReference type="Proteomes" id="UP000578686"/>
    </source>
</evidence>
<dbReference type="InterPro" id="IPR001647">
    <property type="entry name" value="HTH_TetR"/>
</dbReference>
<dbReference type="InterPro" id="IPR050109">
    <property type="entry name" value="HTH-type_TetR-like_transc_reg"/>
</dbReference>
<evidence type="ECO:0000256" key="5">
    <source>
        <dbReference type="SAM" id="MobiDB-lite"/>
    </source>
</evidence>
<dbReference type="PANTHER" id="PTHR30055">
    <property type="entry name" value="HTH-TYPE TRANSCRIPTIONAL REGULATOR RUTR"/>
    <property type="match status" value="1"/>
</dbReference>
<keyword evidence="2 4" id="KW-0238">DNA-binding</keyword>
<proteinExistence type="predicted"/>
<accession>A0A7X6CYV4</accession>
<reference evidence="7 8" key="1">
    <citation type="submission" date="2020-03" db="EMBL/GenBank/DDBJ databases">
        <title>Draft genome of Streptomyces sp. ventii, isolated from the Axial Seamount in the Pacific Ocean, and resequencing of the two type strains Streptomyces lonarensis strain NCL 716 and Streptomyces bohaiensis strain 11A07.</title>
        <authorList>
            <person name="Loughran R.M."/>
            <person name="Pfannmuller K.M."/>
            <person name="Wasson B.J."/>
            <person name="Deadmond M.C."/>
            <person name="Paddock B.E."/>
            <person name="Koyack M.J."/>
            <person name="Gallegos D.A."/>
            <person name="Mitchell E.A."/>
            <person name="Ushijima B."/>
            <person name="Saw J.H."/>
            <person name="Mcphail K.L."/>
            <person name="Videau P."/>
        </authorList>
    </citation>
    <scope>NUCLEOTIDE SEQUENCE [LARGE SCALE GENOMIC DNA]</scope>
    <source>
        <strain evidence="7 8">NCL716</strain>
    </source>
</reference>
<protein>
    <submittedName>
        <fullName evidence="7">TetR family transcriptional regulator</fullName>
    </submittedName>
</protein>
<name>A0A7X6CYV4_9ACTN</name>
<dbReference type="Pfam" id="PF00440">
    <property type="entry name" value="TetR_N"/>
    <property type="match status" value="1"/>
</dbReference>
<dbReference type="EMBL" id="JAAVJD010000025">
    <property type="protein sequence ID" value="NJQ05094.1"/>
    <property type="molecule type" value="Genomic_DNA"/>
</dbReference>
<sequence>MTVEGVEGDAPTVPAPREDGRRRKARRTREALAAAALDLVVRDGPEAVTVAAVADRADVTRRTFSRHFAGKEEAALDFVRDDGSRINTLLRNRPAEEPPLAAYRRAVAQWLTDVDTPASHHRPEIRALLARVDTDPGLFAAYQRIRVDAQEESVAIVAARLGVDPAADPRPAVVVDTAAGVLTAALRLWSRRPSRGGHAAVAELTALVERSYDALVEEAALASPAGGTPHVPAERATP</sequence>
<comment type="caution">
    <text evidence="7">The sequence shown here is derived from an EMBL/GenBank/DDBJ whole genome shotgun (WGS) entry which is preliminary data.</text>
</comment>
<evidence type="ECO:0000256" key="3">
    <source>
        <dbReference type="ARBA" id="ARBA00023163"/>
    </source>
</evidence>
<evidence type="ECO:0000256" key="2">
    <source>
        <dbReference type="ARBA" id="ARBA00023125"/>
    </source>
</evidence>
<dbReference type="RefSeq" id="WP_167968383.1">
    <property type="nucleotide sequence ID" value="NZ_BHZG01000097.1"/>
</dbReference>
<evidence type="ECO:0000256" key="4">
    <source>
        <dbReference type="PROSITE-ProRule" id="PRU00335"/>
    </source>
</evidence>
<dbReference type="SUPFAM" id="SSF46689">
    <property type="entry name" value="Homeodomain-like"/>
    <property type="match status" value="1"/>
</dbReference>
<dbReference type="Gene3D" id="1.10.10.60">
    <property type="entry name" value="Homeodomain-like"/>
    <property type="match status" value="1"/>
</dbReference>
<feature type="DNA-binding region" description="H-T-H motif" evidence="4">
    <location>
        <begin position="49"/>
        <end position="68"/>
    </location>
</feature>
<evidence type="ECO:0000313" key="7">
    <source>
        <dbReference type="EMBL" id="NJQ05094.1"/>
    </source>
</evidence>
<dbReference type="Proteomes" id="UP000578686">
    <property type="component" value="Unassembled WGS sequence"/>
</dbReference>
<dbReference type="InterPro" id="IPR009057">
    <property type="entry name" value="Homeodomain-like_sf"/>
</dbReference>
<evidence type="ECO:0000256" key="1">
    <source>
        <dbReference type="ARBA" id="ARBA00023015"/>
    </source>
</evidence>
<organism evidence="7 8">
    <name type="scientific">Streptomyces lonarensis</name>
    <dbReference type="NCBI Taxonomy" id="700599"/>
    <lineage>
        <taxon>Bacteria</taxon>
        <taxon>Bacillati</taxon>
        <taxon>Actinomycetota</taxon>
        <taxon>Actinomycetes</taxon>
        <taxon>Kitasatosporales</taxon>
        <taxon>Streptomycetaceae</taxon>
        <taxon>Streptomyces</taxon>
    </lineage>
</organism>
<dbReference type="PROSITE" id="PS50977">
    <property type="entry name" value="HTH_TETR_2"/>
    <property type="match status" value="1"/>
</dbReference>
<keyword evidence="8" id="KW-1185">Reference proteome</keyword>
<gene>
    <name evidence="7" type="ORF">HCN56_05745</name>
</gene>
<dbReference type="Gene3D" id="1.10.357.10">
    <property type="entry name" value="Tetracycline Repressor, domain 2"/>
    <property type="match status" value="1"/>
</dbReference>
<dbReference type="AlphaFoldDB" id="A0A7X6CYV4"/>
<feature type="domain" description="HTH tetR-type" evidence="6">
    <location>
        <begin position="26"/>
        <end position="86"/>
    </location>
</feature>
<keyword evidence="3" id="KW-0804">Transcription</keyword>
<evidence type="ECO:0000259" key="6">
    <source>
        <dbReference type="PROSITE" id="PS50977"/>
    </source>
</evidence>
<dbReference type="GO" id="GO:0000976">
    <property type="term" value="F:transcription cis-regulatory region binding"/>
    <property type="evidence" value="ECO:0007669"/>
    <property type="project" value="TreeGrafter"/>
</dbReference>